<dbReference type="PANTHER" id="PTHR33221:SF15">
    <property type="entry name" value="HTH-TYPE TRANSCRIPTIONAL REGULATOR YWGB-RELATED"/>
    <property type="match status" value="1"/>
</dbReference>
<dbReference type="Gene3D" id="1.10.10.10">
    <property type="entry name" value="Winged helix-like DNA-binding domain superfamily/Winged helix DNA-binding domain"/>
    <property type="match status" value="1"/>
</dbReference>
<gene>
    <name evidence="1" type="ORF">JOE21_000079</name>
</gene>
<dbReference type="PANTHER" id="PTHR33221">
    <property type="entry name" value="WINGED HELIX-TURN-HELIX TRANSCRIPTIONAL REGULATOR, RRF2 FAMILY"/>
    <property type="match status" value="1"/>
</dbReference>
<evidence type="ECO:0000313" key="1">
    <source>
        <dbReference type="EMBL" id="MDR6224091.1"/>
    </source>
</evidence>
<evidence type="ECO:0000313" key="2">
    <source>
        <dbReference type="Proteomes" id="UP001185012"/>
    </source>
</evidence>
<dbReference type="EMBL" id="JAVDQG010000001">
    <property type="protein sequence ID" value="MDR6224091.1"/>
    <property type="molecule type" value="Genomic_DNA"/>
</dbReference>
<organism evidence="1 2">
    <name type="scientific">Desmospora profundinema</name>
    <dbReference type="NCBI Taxonomy" id="1571184"/>
    <lineage>
        <taxon>Bacteria</taxon>
        <taxon>Bacillati</taxon>
        <taxon>Bacillota</taxon>
        <taxon>Bacilli</taxon>
        <taxon>Bacillales</taxon>
        <taxon>Thermoactinomycetaceae</taxon>
        <taxon>Desmospora</taxon>
    </lineage>
</organism>
<dbReference type="InterPro" id="IPR000944">
    <property type="entry name" value="Tscrpt_reg_Rrf2"/>
</dbReference>
<dbReference type="PROSITE" id="PS51197">
    <property type="entry name" value="HTH_RRF2_2"/>
    <property type="match status" value="1"/>
</dbReference>
<reference evidence="1 2" key="1">
    <citation type="submission" date="2023-07" db="EMBL/GenBank/DDBJ databases">
        <title>Genomic Encyclopedia of Type Strains, Phase IV (KMG-IV): sequencing the most valuable type-strain genomes for metagenomic binning, comparative biology and taxonomic classification.</title>
        <authorList>
            <person name="Goeker M."/>
        </authorList>
    </citation>
    <scope>NUCLEOTIDE SEQUENCE [LARGE SCALE GENOMIC DNA]</scope>
    <source>
        <strain evidence="1 2">DSM 45903</strain>
    </source>
</reference>
<dbReference type="SUPFAM" id="SSF46785">
    <property type="entry name" value="Winged helix' DNA-binding domain"/>
    <property type="match status" value="1"/>
</dbReference>
<accession>A0ABU1IHB6</accession>
<protein>
    <submittedName>
        <fullName evidence="1">Rrf2 family protein</fullName>
    </submittedName>
</protein>
<dbReference type="InterPro" id="IPR036388">
    <property type="entry name" value="WH-like_DNA-bd_sf"/>
</dbReference>
<keyword evidence="2" id="KW-1185">Reference proteome</keyword>
<dbReference type="Proteomes" id="UP001185012">
    <property type="component" value="Unassembled WGS sequence"/>
</dbReference>
<sequence>MRINTRFSVAVHILSLLEMDKNNHCTSDWIAGSVNTHPVVIRRMLGMLKKKGLVGVHSGKGGAYLKKPLAQITLLDVYRAVEVVDNGLFHIHENPNPACPVGANIQSVVEILFQQAQDAMESVLSKVTMEQVVKDLACKIESNRPTDH</sequence>
<name>A0ABU1IHB6_9BACL</name>
<dbReference type="Pfam" id="PF02082">
    <property type="entry name" value="Rrf2"/>
    <property type="match status" value="1"/>
</dbReference>
<dbReference type="RefSeq" id="WP_309860877.1">
    <property type="nucleotide sequence ID" value="NZ_JAVDQG010000001.1"/>
</dbReference>
<proteinExistence type="predicted"/>
<dbReference type="InterPro" id="IPR036390">
    <property type="entry name" value="WH_DNA-bd_sf"/>
</dbReference>
<comment type="caution">
    <text evidence="1">The sequence shown here is derived from an EMBL/GenBank/DDBJ whole genome shotgun (WGS) entry which is preliminary data.</text>
</comment>